<dbReference type="EMBL" id="JADILZ010000099">
    <property type="protein sequence ID" value="MBO8479254.1"/>
    <property type="molecule type" value="Genomic_DNA"/>
</dbReference>
<sequence length="346" mass="38173">MQEARDNYGNTDRFKKHDNMEMKLTSTVKRIILAGSIILTATINACAGSPAQAGTSGVAPYNTQEITPDGTYMYARRDTCDLFMDVYNPAPGTDTICGGQKKPTIIFAFGGSFARGSRDAESYRPWFRAMADRGFRIVSIDYRLGLKGYDKVGVGQVNELDHAIHIAVEDMISATVYIIDNAETMGIDPSGIVISGSSAGAITALQTEYEACNRTRWASPLPEGFRYAGVISFAGAILSRGGKLKYASEPAPTLLMHGTKDNVVPYSQIKIFNLGFFGSDKIAERFRKFGYVYNIFRHKDHNHEISGAMYQTIDEQVMFLETDVIRKSRCCIDAVIENPAIPFPED</sequence>
<dbReference type="Pfam" id="PF20434">
    <property type="entry name" value="BD-FAE"/>
    <property type="match status" value="1"/>
</dbReference>
<evidence type="ECO:0000259" key="2">
    <source>
        <dbReference type="Pfam" id="PF20434"/>
    </source>
</evidence>
<dbReference type="SUPFAM" id="SSF53474">
    <property type="entry name" value="alpha/beta-Hydrolases"/>
    <property type="match status" value="1"/>
</dbReference>
<gene>
    <name evidence="3" type="ORF">IAB80_10265</name>
</gene>
<organism evidence="3 4">
    <name type="scientific">Candidatus Cryptobacteroides excrementipullorum</name>
    <dbReference type="NCBI Taxonomy" id="2840761"/>
    <lineage>
        <taxon>Bacteria</taxon>
        <taxon>Pseudomonadati</taxon>
        <taxon>Bacteroidota</taxon>
        <taxon>Bacteroidia</taxon>
        <taxon>Bacteroidales</taxon>
        <taxon>Candidatus Cryptobacteroides</taxon>
    </lineage>
</organism>
<accession>A0A9D9NMI8</accession>
<dbReference type="InterPro" id="IPR049492">
    <property type="entry name" value="BD-FAE-like_dom"/>
</dbReference>
<evidence type="ECO:0000313" key="3">
    <source>
        <dbReference type="EMBL" id="MBO8479254.1"/>
    </source>
</evidence>
<dbReference type="InterPro" id="IPR050300">
    <property type="entry name" value="GDXG_lipolytic_enzyme"/>
</dbReference>
<dbReference type="Gene3D" id="3.40.50.1820">
    <property type="entry name" value="alpha/beta hydrolase"/>
    <property type="match status" value="1"/>
</dbReference>
<dbReference type="PANTHER" id="PTHR48081">
    <property type="entry name" value="AB HYDROLASE SUPERFAMILY PROTEIN C4A8.06C"/>
    <property type="match status" value="1"/>
</dbReference>
<evidence type="ECO:0000313" key="4">
    <source>
        <dbReference type="Proteomes" id="UP000823771"/>
    </source>
</evidence>
<protein>
    <submittedName>
        <fullName evidence="3">Alpha/beta hydrolase</fullName>
    </submittedName>
</protein>
<dbReference type="AlphaFoldDB" id="A0A9D9NMI8"/>
<reference evidence="3" key="2">
    <citation type="journal article" date="2021" name="PeerJ">
        <title>Extensive microbial diversity within the chicken gut microbiome revealed by metagenomics and culture.</title>
        <authorList>
            <person name="Gilroy R."/>
            <person name="Ravi A."/>
            <person name="Getino M."/>
            <person name="Pursley I."/>
            <person name="Horton D.L."/>
            <person name="Alikhan N.F."/>
            <person name="Baker D."/>
            <person name="Gharbi K."/>
            <person name="Hall N."/>
            <person name="Watson M."/>
            <person name="Adriaenssens E.M."/>
            <person name="Foster-Nyarko E."/>
            <person name="Jarju S."/>
            <person name="Secka A."/>
            <person name="Antonio M."/>
            <person name="Oren A."/>
            <person name="Chaudhuri R.R."/>
            <person name="La Ragione R."/>
            <person name="Hildebrand F."/>
            <person name="Pallen M.J."/>
        </authorList>
    </citation>
    <scope>NUCLEOTIDE SEQUENCE</scope>
    <source>
        <strain evidence="3">2478</strain>
    </source>
</reference>
<proteinExistence type="predicted"/>
<dbReference type="GO" id="GO:0016787">
    <property type="term" value="F:hydrolase activity"/>
    <property type="evidence" value="ECO:0007669"/>
    <property type="project" value="UniProtKB-KW"/>
</dbReference>
<evidence type="ECO:0000256" key="1">
    <source>
        <dbReference type="ARBA" id="ARBA00022801"/>
    </source>
</evidence>
<dbReference type="InterPro" id="IPR029058">
    <property type="entry name" value="AB_hydrolase_fold"/>
</dbReference>
<feature type="domain" description="BD-FAE-like" evidence="2">
    <location>
        <begin position="99"/>
        <end position="205"/>
    </location>
</feature>
<name>A0A9D9NMI8_9BACT</name>
<dbReference type="Proteomes" id="UP000823771">
    <property type="component" value="Unassembled WGS sequence"/>
</dbReference>
<comment type="caution">
    <text evidence="3">The sequence shown here is derived from an EMBL/GenBank/DDBJ whole genome shotgun (WGS) entry which is preliminary data.</text>
</comment>
<keyword evidence="1 3" id="KW-0378">Hydrolase</keyword>
<reference evidence="3" key="1">
    <citation type="submission" date="2020-10" db="EMBL/GenBank/DDBJ databases">
        <authorList>
            <person name="Gilroy R."/>
        </authorList>
    </citation>
    <scope>NUCLEOTIDE SEQUENCE</scope>
    <source>
        <strain evidence="3">2478</strain>
    </source>
</reference>
<dbReference type="PANTHER" id="PTHR48081:SF8">
    <property type="entry name" value="ALPHA_BETA HYDROLASE FOLD-3 DOMAIN-CONTAINING PROTEIN-RELATED"/>
    <property type="match status" value="1"/>
</dbReference>